<keyword evidence="5 9" id="KW-0560">Oxidoreductase</keyword>
<feature type="binding site" description="axial binding residue" evidence="8">
    <location>
        <position position="469"/>
    </location>
    <ligand>
        <name>heme</name>
        <dbReference type="ChEBI" id="CHEBI:30413"/>
    </ligand>
    <ligandPart>
        <name>Fe</name>
        <dbReference type="ChEBI" id="CHEBI:18248"/>
    </ligandPart>
</feature>
<keyword evidence="10" id="KW-1133">Transmembrane helix</keyword>
<sequence length="528" mass="59170">MAAVSDSIVFIGQNITTILLLVFVLHFTRNYLTSGVSAIPGPFLAKISNIWRFVDVAKGHAEVTLLKLHRKYGDYVRLGPNVVSVRDLDAVKIIYGINQGYNKTDFYKVQQQLAKGKPTPTLFTTTDEEFHAAIKRPISSAYSMSTLTEFEPFVDKTIHTFFKRLDEFVDDHKVCDIATWLQYYAFDVIGELTFSKSLGFLEKGSDVDGIIAALEAMLSYSGKPKIGQIPWLDYLFIKNPLRGIIQGGSTGAVARFARARLDERLQESKLGAVEKENSGSPQRDFLARFLEAKNLHPNIVNDNQVFSYTISNMNAGSDTTAISLRAVLYYTLKNPQAASKLQNELDTALKEERITLPVSWKQSQEQLPYLDAVIKEALRLHPAVGLLLERKVPQGGLQLPNGGPYLPAGTIVGANPWIIHRHALFGEHVDSFRPERWLPANGESGPAFQSRKQKMLRATLTFGAGSRTCIGKNISLLEIYKLIPSLFLAYDIRLKNPKKEWETTNAWFVRQTGIDVLLARRGLQEELH</sequence>
<evidence type="ECO:0000313" key="12">
    <source>
        <dbReference type="Proteomes" id="UP001147747"/>
    </source>
</evidence>
<dbReference type="AlphaFoldDB" id="A0A9W9VNS3"/>
<evidence type="ECO:0000256" key="5">
    <source>
        <dbReference type="ARBA" id="ARBA00023002"/>
    </source>
</evidence>
<organism evidence="11 12">
    <name type="scientific">Penicillium cosmopolitanum</name>
    <dbReference type="NCBI Taxonomy" id="1131564"/>
    <lineage>
        <taxon>Eukaryota</taxon>
        <taxon>Fungi</taxon>
        <taxon>Dikarya</taxon>
        <taxon>Ascomycota</taxon>
        <taxon>Pezizomycotina</taxon>
        <taxon>Eurotiomycetes</taxon>
        <taxon>Eurotiomycetidae</taxon>
        <taxon>Eurotiales</taxon>
        <taxon>Aspergillaceae</taxon>
        <taxon>Penicillium</taxon>
    </lineage>
</organism>
<protein>
    <recommendedName>
        <fullName evidence="13">Cytochrome P450</fullName>
    </recommendedName>
</protein>
<dbReference type="InterPro" id="IPR017972">
    <property type="entry name" value="Cyt_P450_CS"/>
</dbReference>
<dbReference type="EMBL" id="JAPZBU010000009">
    <property type="protein sequence ID" value="KAJ5386566.1"/>
    <property type="molecule type" value="Genomic_DNA"/>
</dbReference>
<dbReference type="GO" id="GO:0020037">
    <property type="term" value="F:heme binding"/>
    <property type="evidence" value="ECO:0007669"/>
    <property type="project" value="InterPro"/>
</dbReference>
<keyword evidence="10" id="KW-0812">Transmembrane</keyword>
<dbReference type="OrthoDB" id="3934656at2759"/>
<dbReference type="SUPFAM" id="SSF48264">
    <property type="entry name" value="Cytochrome P450"/>
    <property type="match status" value="1"/>
</dbReference>
<proteinExistence type="inferred from homology"/>
<keyword evidence="7 9" id="KW-0503">Monooxygenase</keyword>
<evidence type="ECO:0008006" key="13">
    <source>
        <dbReference type="Google" id="ProtNLM"/>
    </source>
</evidence>
<evidence type="ECO:0000313" key="11">
    <source>
        <dbReference type="EMBL" id="KAJ5386566.1"/>
    </source>
</evidence>
<dbReference type="Pfam" id="PF00067">
    <property type="entry name" value="p450"/>
    <property type="match status" value="1"/>
</dbReference>
<accession>A0A9W9VNS3</accession>
<dbReference type="CDD" id="cd11060">
    <property type="entry name" value="CYP57A1-like"/>
    <property type="match status" value="1"/>
</dbReference>
<dbReference type="InterPro" id="IPR036396">
    <property type="entry name" value="Cyt_P450_sf"/>
</dbReference>
<evidence type="ECO:0000256" key="9">
    <source>
        <dbReference type="RuleBase" id="RU000461"/>
    </source>
</evidence>
<dbReference type="PRINTS" id="PR00385">
    <property type="entry name" value="P450"/>
</dbReference>
<gene>
    <name evidence="11" type="ORF">N7509_009107</name>
</gene>
<evidence type="ECO:0000256" key="8">
    <source>
        <dbReference type="PIRSR" id="PIRSR602401-1"/>
    </source>
</evidence>
<dbReference type="GO" id="GO:0004497">
    <property type="term" value="F:monooxygenase activity"/>
    <property type="evidence" value="ECO:0007669"/>
    <property type="project" value="UniProtKB-KW"/>
</dbReference>
<reference evidence="11" key="1">
    <citation type="submission" date="2022-12" db="EMBL/GenBank/DDBJ databases">
        <authorList>
            <person name="Petersen C."/>
        </authorList>
    </citation>
    <scope>NUCLEOTIDE SEQUENCE</scope>
    <source>
        <strain evidence="11">IBT 29677</strain>
    </source>
</reference>
<comment type="caution">
    <text evidence="11">The sequence shown here is derived from an EMBL/GenBank/DDBJ whole genome shotgun (WGS) entry which is preliminary data.</text>
</comment>
<dbReference type="GO" id="GO:0005506">
    <property type="term" value="F:iron ion binding"/>
    <property type="evidence" value="ECO:0007669"/>
    <property type="project" value="InterPro"/>
</dbReference>
<evidence type="ECO:0000256" key="3">
    <source>
        <dbReference type="ARBA" id="ARBA00022617"/>
    </source>
</evidence>
<keyword evidence="3 8" id="KW-0349">Heme</keyword>
<keyword evidence="12" id="KW-1185">Reference proteome</keyword>
<dbReference type="Gene3D" id="1.10.630.10">
    <property type="entry name" value="Cytochrome P450"/>
    <property type="match status" value="1"/>
</dbReference>
<evidence type="ECO:0000256" key="10">
    <source>
        <dbReference type="SAM" id="Phobius"/>
    </source>
</evidence>
<feature type="transmembrane region" description="Helical" evidence="10">
    <location>
        <begin position="7"/>
        <end position="27"/>
    </location>
</feature>
<dbReference type="InterPro" id="IPR050121">
    <property type="entry name" value="Cytochrome_P450_monoxygenase"/>
</dbReference>
<comment type="cofactor">
    <cofactor evidence="1 8">
        <name>heme</name>
        <dbReference type="ChEBI" id="CHEBI:30413"/>
    </cofactor>
</comment>
<dbReference type="InterPro" id="IPR001128">
    <property type="entry name" value="Cyt_P450"/>
</dbReference>
<dbReference type="InterPro" id="IPR002401">
    <property type="entry name" value="Cyt_P450_E_grp-I"/>
</dbReference>
<dbReference type="PRINTS" id="PR00463">
    <property type="entry name" value="EP450I"/>
</dbReference>
<evidence type="ECO:0000256" key="7">
    <source>
        <dbReference type="ARBA" id="ARBA00023033"/>
    </source>
</evidence>
<dbReference type="PANTHER" id="PTHR24305">
    <property type="entry name" value="CYTOCHROME P450"/>
    <property type="match status" value="1"/>
</dbReference>
<comment type="similarity">
    <text evidence="2 9">Belongs to the cytochrome P450 family.</text>
</comment>
<keyword evidence="10" id="KW-0472">Membrane</keyword>
<dbReference type="GO" id="GO:0016705">
    <property type="term" value="F:oxidoreductase activity, acting on paired donors, with incorporation or reduction of molecular oxygen"/>
    <property type="evidence" value="ECO:0007669"/>
    <property type="project" value="InterPro"/>
</dbReference>
<dbReference type="PROSITE" id="PS00086">
    <property type="entry name" value="CYTOCHROME_P450"/>
    <property type="match status" value="1"/>
</dbReference>
<dbReference type="Proteomes" id="UP001147747">
    <property type="component" value="Unassembled WGS sequence"/>
</dbReference>
<dbReference type="PANTHER" id="PTHR24305:SF232">
    <property type="entry name" value="P450, PUTATIVE (EUROFUNG)-RELATED"/>
    <property type="match status" value="1"/>
</dbReference>
<dbReference type="FunFam" id="1.10.630.10:FF:000050">
    <property type="entry name" value="Cytochrome P450 monooxygenase"/>
    <property type="match status" value="1"/>
</dbReference>
<evidence type="ECO:0000256" key="2">
    <source>
        <dbReference type="ARBA" id="ARBA00010617"/>
    </source>
</evidence>
<name>A0A9W9VNS3_9EURO</name>
<evidence type="ECO:0000256" key="6">
    <source>
        <dbReference type="ARBA" id="ARBA00023004"/>
    </source>
</evidence>
<dbReference type="GO" id="GO:0043386">
    <property type="term" value="P:mycotoxin biosynthetic process"/>
    <property type="evidence" value="ECO:0007669"/>
    <property type="project" value="UniProtKB-ARBA"/>
</dbReference>
<dbReference type="RefSeq" id="XP_056484364.1">
    <property type="nucleotide sequence ID" value="XM_056633744.1"/>
</dbReference>
<reference evidence="11" key="2">
    <citation type="journal article" date="2023" name="IMA Fungus">
        <title>Comparative genomic study of the Penicillium genus elucidates a diverse pangenome and 15 lateral gene transfer events.</title>
        <authorList>
            <person name="Petersen C."/>
            <person name="Sorensen T."/>
            <person name="Nielsen M.R."/>
            <person name="Sondergaard T.E."/>
            <person name="Sorensen J.L."/>
            <person name="Fitzpatrick D.A."/>
            <person name="Frisvad J.C."/>
            <person name="Nielsen K.L."/>
        </authorList>
    </citation>
    <scope>NUCLEOTIDE SEQUENCE</scope>
    <source>
        <strain evidence="11">IBT 29677</strain>
    </source>
</reference>
<keyword evidence="6 8" id="KW-0408">Iron</keyword>
<evidence type="ECO:0000256" key="4">
    <source>
        <dbReference type="ARBA" id="ARBA00022723"/>
    </source>
</evidence>
<evidence type="ECO:0000256" key="1">
    <source>
        <dbReference type="ARBA" id="ARBA00001971"/>
    </source>
</evidence>
<keyword evidence="4 8" id="KW-0479">Metal-binding</keyword>
<dbReference type="GeneID" id="81372724"/>